<name>A0A443Q4J7_9MAGN</name>
<feature type="compositionally biased region" description="Basic and acidic residues" evidence="1">
    <location>
        <begin position="57"/>
        <end position="75"/>
    </location>
</feature>
<proteinExistence type="predicted"/>
<accession>A0A443Q4J7</accession>
<dbReference type="STRING" id="337451.A0A443Q4J7"/>
<dbReference type="Proteomes" id="UP000283530">
    <property type="component" value="Unassembled WGS sequence"/>
</dbReference>
<protein>
    <submittedName>
        <fullName evidence="2">NADH dehydrogenase subunit 6 mitochondrion</fullName>
    </submittedName>
</protein>
<feature type="region of interest" description="Disordered" evidence="1">
    <location>
        <begin position="49"/>
        <end position="82"/>
    </location>
</feature>
<sequence>MDEKKLSLVSVVFAEPYFLFYGRVLLDKIRRTALRRFFRCIPPPSFGGGRKGTLLRAPERKKGGGEASRTSDRPGHINHSRRRERFEDSVIAMIGAIVLTMHRTTKVKRQDVFRRNAIDSRRTIMRRTTDQISDSHASRSALFATRGGAPGGNGGAFASALDEHKLTLPALFIN</sequence>
<evidence type="ECO:0000256" key="1">
    <source>
        <dbReference type="SAM" id="MobiDB-lite"/>
    </source>
</evidence>
<reference evidence="2 3" key="1">
    <citation type="journal article" date="2019" name="Nat. Plants">
        <title>Stout camphor tree genome fills gaps in understanding of flowering plant genome evolution.</title>
        <authorList>
            <person name="Chaw S.M."/>
            <person name="Liu Y.C."/>
            <person name="Wu Y.W."/>
            <person name="Wang H.Y."/>
            <person name="Lin C.I."/>
            <person name="Wu C.S."/>
            <person name="Ke H.M."/>
            <person name="Chang L.Y."/>
            <person name="Hsu C.Y."/>
            <person name="Yang H.T."/>
            <person name="Sudianto E."/>
            <person name="Hsu M.H."/>
            <person name="Wu K.P."/>
            <person name="Wang L.N."/>
            <person name="Leebens-Mack J.H."/>
            <person name="Tsai I.J."/>
        </authorList>
    </citation>
    <scope>NUCLEOTIDE SEQUENCE [LARGE SCALE GENOMIC DNA]</scope>
    <source>
        <strain evidence="3">cv. Chaw 1501</strain>
        <tissue evidence="2">Young leaves</tissue>
    </source>
</reference>
<comment type="caution">
    <text evidence="2">The sequence shown here is derived from an EMBL/GenBank/DDBJ whole genome shotgun (WGS) entry which is preliminary data.</text>
</comment>
<organism evidence="2 3">
    <name type="scientific">Cinnamomum micranthum f. kanehirae</name>
    <dbReference type="NCBI Taxonomy" id="337451"/>
    <lineage>
        <taxon>Eukaryota</taxon>
        <taxon>Viridiplantae</taxon>
        <taxon>Streptophyta</taxon>
        <taxon>Embryophyta</taxon>
        <taxon>Tracheophyta</taxon>
        <taxon>Spermatophyta</taxon>
        <taxon>Magnoliopsida</taxon>
        <taxon>Magnoliidae</taxon>
        <taxon>Laurales</taxon>
        <taxon>Lauraceae</taxon>
        <taxon>Cinnamomum</taxon>
    </lineage>
</organism>
<dbReference type="AlphaFoldDB" id="A0A443Q4J7"/>
<evidence type="ECO:0000313" key="3">
    <source>
        <dbReference type="Proteomes" id="UP000283530"/>
    </source>
</evidence>
<keyword evidence="3" id="KW-1185">Reference proteome</keyword>
<dbReference type="EMBL" id="QPKB01000283">
    <property type="protein sequence ID" value="RWR97961.1"/>
    <property type="molecule type" value="Genomic_DNA"/>
</dbReference>
<evidence type="ECO:0000313" key="2">
    <source>
        <dbReference type="EMBL" id="RWR97961.1"/>
    </source>
</evidence>
<gene>
    <name evidence="2" type="ORF">CKAN_02743800</name>
</gene>
<dbReference type="OrthoDB" id="966224at2759"/>